<reference evidence="1" key="1">
    <citation type="submission" date="2020-11" db="EMBL/GenBank/DDBJ databases">
        <authorList>
            <consortium name="DOE Joint Genome Institute"/>
            <person name="Ahrendt S."/>
            <person name="Riley R."/>
            <person name="Andreopoulos W."/>
            <person name="Labutti K."/>
            <person name="Pangilinan J."/>
            <person name="Ruiz-Duenas F.J."/>
            <person name="Barrasa J.M."/>
            <person name="Sanchez-Garcia M."/>
            <person name="Camarero S."/>
            <person name="Miyauchi S."/>
            <person name="Serrano A."/>
            <person name="Linde D."/>
            <person name="Babiker R."/>
            <person name="Drula E."/>
            <person name="Ayuso-Fernandez I."/>
            <person name="Pacheco R."/>
            <person name="Padilla G."/>
            <person name="Ferreira P."/>
            <person name="Barriuso J."/>
            <person name="Kellner H."/>
            <person name="Castanera R."/>
            <person name="Alfaro M."/>
            <person name="Ramirez L."/>
            <person name="Pisabarro A.G."/>
            <person name="Kuo A."/>
            <person name="Tritt A."/>
            <person name="Lipzen A."/>
            <person name="He G."/>
            <person name="Yan M."/>
            <person name="Ng V."/>
            <person name="Cullen D."/>
            <person name="Martin F."/>
            <person name="Rosso M.-N."/>
            <person name="Henrissat B."/>
            <person name="Hibbett D."/>
            <person name="Martinez A.T."/>
            <person name="Grigoriev I.V."/>
        </authorList>
    </citation>
    <scope>NUCLEOTIDE SEQUENCE</scope>
    <source>
        <strain evidence="1">AH 40177</strain>
    </source>
</reference>
<gene>
    <name evidence="1" type="ORF">BDP27DRAFT_1315406</name>
</gene>
<proteinExistence type="predicted"/>
<evidence type="ECO:0000313" key="2">
    <source>
        <dbReference type="Proteomes" id="UP000772434"/>
    </source>
</evidence>
<dbReference type="EMBL" id="JADNRY010000009">
    <property type="protein sequence ID" value="KAF9075641.1"/>
    <property type="molecule type" value="Genomic_DNA"/>
</dbReference>
<accession>A0A9P5Q5V0</accession>
<comment type="caution">
    <text evidence="1">The sequence shown here is derived from an EMBL/GenBank/DDBJ whole genome shotgun (WGS) entry which is preliminary data.</text>
</comment>
<dbReference type="Proteomes" id="UP000772434">
    <property type="component" value="Unassembled WGS sequence"/>
</dbReference>
<evidence type="ECO:0000313" key="1">
    <source>
        <dbReference type="EMBL" id="KAF9075641.1"/>
    </source>
</evidence>
<dbReference type="AlphaFoldDB" id="A0A9P5Q5V0"/>
<keyword evidence="2" id="KW-1185">Reference proteome</keyword>
<dbReference type="OrthoDB" id="3227556at2759"/>
<name>A0A9P5Q5V0_9AGAR</name>
<sequence length="100" mass="11070">MTSKSKDVKAFPLPDVLRDLALLRVSGVQLTSLIPSSTENSSSKSEELDSDLQKSFQFTKEARAAIRIRDGDKVEGEAEKLESVRSELEEFLKGIEGERA</sequence>
<protein>
    <submittedName>
        <fullName evidence="1">Uncharacterized protein</fullName>
    </submittedName>
</protein>
<organism evidence="1 2">
    <name type="scientific">Rhodocollybia butyracea</name>
    <dbReference type="NCBI Taxonomy" id="206335"/>
    <lineage>
        <taxon>Eukaryota</taxon>
        <taxon>Fungi</taxon>
        <taxon>Dikarya</taxon>
        <taxon>Basidiomycota</taxon>
        <taxon>Agaricomycotina</taxon>
        <taxon>Agaricomycetes</taxon>
        <taxon>Agaricomycetidae</taxon>
        <taxon>Agaricales</taxon>
        <taxon>Marasmiineae</taxon>
        <taxon>Omphalotaceae</taxon>
        <taxon>Rhodocollybia</taxon>
    </lineage>
</organism>